<dbReference type="GO" id="GO:0005524">
    <property type="term" value="F:ATP binding"/>
    <property type="evidence" value="ECO:0007669"/>
    <property type="project" value="UniProtKB-KW"/>
</dbReference>
<dbReference type="InterPro" id="IPR050095">
    <property type="entry name" value="ECF_ABC_transporter_ATP-bd"/>
</dbReference>
<keyword evidence="5" id="KW-0547">Nucleotide-binding</keyword>
<dbReference type="PANTHER" id="PTHR43553">
    <property type="entry name" value="HEAVY METAL TRANSPORTER"/>
    <property type="match status" value="1"/>
</dbReference>
<proteinExistence type="inferred from homology"/>
<comment type="caution">
    <text evidence="11">The sequence shown here is derived from an EMBL/GenBank/DDBJ whole genome shotgun (WGS) entry which is preliminary data.</text>
</comment>
<dbReference type="GO" id="GO:0042626">
    <property type="term" value="F:ATPase-coupled transmembrane transporter activity"/>
    <property type="evidence" value="ECO:0007669"/>
    <property type="project" value="TreeGrafter"/>
</dbReference>
<evidence type="ECO:0000256" key="3">
    <source>
        <dbReference type="ARBA" id="ARBA00022448"/>
    </source>
</evidence>
<evidence type="ECO:0000313" key="12">
    <source>
        <dbReference type="Proteomes" id="UP000195137"/>
    </source>
</evidence>
<dbReference type="Gene3D" id="3.40.50.300">
    <property type="entry name" value="P-loop containing nucleotide triphosphate hydrolases"/>
    <property type="match status" value="1"/>
</dbReference>
<dbReference type="GO" id="GO:0016887">
    <property type="term" value="F:ATP hydrolysis activity"/>
    <property type="evidence" value="ECO:0007669"/>
    <property type="project" value="InterPro"/>
</dbReference>
<dbReference type="InterPro" id="IPR017871">
    <property type="entry name" value="ABC_transporter-like_CS"/>
</dbReference>
<dbReference type="EMBL" id="MRZU01000004">
    <property type="protein sequence ID" value="OUJ18272.1"/>
    <property type="molecule type" value="Genomic_DNA"/>
</dbReference>
<keyword evidence="7" id="KW-1278">Translocase</keyword>
<evidence type="ECO:0000256" key="6">
    <source>
        <dbReference type="ARBA" id="ARBA00022840"/>
    </source>
</evidence>
<dbReference type="RefSeq" id="WP_086637561.1">
    <property type="nucleotide sequence ID" value="NZ_MRZU01000004.1"/>
</dbReference>
<dbReference type="Pfam" id="PF00005">
    <property type="entry name" value="ABC_tran"/>
    <property type="match status" value="1"/>
</dbReference>
<dbReference type="InterPro" id="IPR003439">
    <property type="entry name" value="ABC_transporter-like_ATP-bd"/>
</dbReference>
<reference evidence="11 12" key="1">
    <citation type="submission" date="2016-12" db="EMBL/GenBank/DDBJ databases">
        <title>Discovery of methanogenic haloarchaea.</title>
        <authorList>
            <person name="Sorokin D.Y."/>
            <person name="Makarova K.S."/>
            <person name="Abbas B."/>
            <person name="Ferrer M."/>
            <person name="Golyshin P.N."/>
        </authorList>
    </citation>
    <scope>NUCLEOTIDE SEQUENCE [LARGE SCALE GENOMIC DNA]</scope>
    <source>
        <strain evidence="11">AMET1</strain>
    </source>
</reference>
<evidence type="ECO:0000256" key="2">
    <source>
        <dbReference type="ARBA" id="ARBA00005417"/>
    </source>
</evidence>
<sequence length="253" mass="28057">MKKPAIQLKNISYTYDDGTTGLKNITLNIKKGESIALLGPNGAGKSTLLQSIPHILKPTQGEIKVLGHKVKNNEEWVRRKVSIVFQDPHDQLFMPTVFEDIAFGPMQLEICNKNSIEEIVKESLKKVGLPGKEQKGSHDLSFGQKKRIALATVLSMNPEIVLLDEPVSNLDPGARENMIKLLKQIDKTKIIASNDIEMVLQTCSKAIILQNGELKKQGPAEKILTDNQLLKKYGLRVPSIIKALGKEGLKHLK</sequence>
<dbReference type="FunFam" id="3.40.50.300:FF:000224">
    <property type="entry name" value="Energy-coupling factor transporter ATP-binding protein EcfA"/>
    <property type="match status" value="1"/>
</dbReference>
<organism evidence="11 12">
    <name type="scientific">Methanonatronarchaeum thermophilum</name>
    <dbReference type="NCBI Taxonomy" id="1927129"/>
    <lineage>
        <taxon>Archaea</taxon>
        <taxon>Methanobacteriati</taxon>
        <taxon>Methanobacteriota</taxon>
        <taxon>Methanonatronarchaeia</taxon>
        <taxon>Methanonatronarchaeales</taxon>
        <taxon>Methanonatronarchaeaceae</taxon>
        <taxon>Methanonatronarchaeum</taxon>
    </lineage>
</organism>
<dbReference type="InterPro" id="IPR027417">
    <property type="entry name" value="P-loop_NTPase"/>
</dbReference>
<feature type="domain" description="ABC transporter" evidence="10">
    <location>
        <begin position="6"/>
        <end position="236"/>
    </location>
</feature>
<comment type="subcellular location">
    <subcellularLocation>
        <location evidence="1">Cell membrane</location>
        <topology evidence="1">Peripheral membrane protein</topology>
    </subcellularLocation>
</comment>
<dbReference type="AlphaFoldDB" id="A0A1Y3G9Z9"/>
<keyword evidence="12" id="KW-1185">Reference proteome</keyword>
<comment type="function">
    <text evidence="9">Probably part of an ABC transporter complex. Responsible for energy coupling to the transport system.</text>
</comment>
<evidence type="ECO:0000256" key="5">
    <source>
        <dbReference type="ARBA" id="ARBA00022741"/>
    </source>
</evidence>
<evidence type="ECO:0000256" key="9">
    <source>
        <dbReference type="ARBA" id="ARBA00025157"/>
    </source>
</evidence>
<dbReference type="InterPro" id="IPR003593">
    <property type="entry name" value="AAA+_ATPase"/>
</dbReference>
<evidence type="ECO:0000256" key="8">
    <source>
        <dbReference type="ARBA" id="ARBA00023136"/>
    </source>
</evidence>
<dbReference type="CDD" id="cd03225">
    <property type="entry name" value="ABC_cobalt_CbiO_domain1"/>
    <property type="match status" value="1"/>
</dbReference>
<name>A0A1Y3G9Z9_9EURY</name>
<dbReference type="PROSITE" id="PS50893">
    <property type="entry name" value="ABC_TRANSPORTER_2"/>
    <property type="match status" value="1"/>
</dbReference>
<keyword evidence="3" id="KW-0813">Transport</keyword>
<evidence type="ECO:0000256" key="1">
    <source>
        <dbReference type="ARBA" id="ARBA00004202"/>
    </source>
</evidence>
<accession>A0A1Y3G9Z9</accession>
<dbReference type="OrthoDB" id="18209at2157"/>
<evidence type="ECO:0000313" key="11">
    <source>
        <dbReference type="EMBL" id="OUJ18272.1"/>
    </source>
</evidence>
<keyword evidence="6 11" id="KW-0067">ATP-binding</keyword>
<dbReference type="InterPro" id="IPR015856">
    <property type="entry name" value="ABC_transpr_CbiO/EcfA_su"/>
</dbReference>
<evidence type="ECO:0000256" key="7">
    <source>
        <dbReference type="ARBA" id="ARBA00022967"/>
    </source>
</evidence>
<comment type="similarity">
    <text evidence="2">Belongs to the ABC transporter superfamily.</text>
</comment>
<dbReference type="SMART" id="SM00382">
    <property type="entry name" value="AAA"/>
    <property type="match status" value="1"/>
</dbReference>
<protein>
    <submittedName>
        <fullName evidence="11">Energy-coupling factor transporter ATP-binding protein EcfA2</fullName>
    </submittedName>
</protein>
<gene>
    <name evidence="11" type="ORF">AMET1_1183</name>
</gene>
<dbReference type="Proteomes" id="UP000195137">
    <property type="component" value="Unassembled WGS sequence"/>
</dbReference>
<dbReference type="GO" id="GO:0043190">
    <property type="term" value="C:ATP-binding cassette (ABC) transporter complex"/>
    <property type="evidence" value="ECO:0007669"/>
    <property type="project" value="TreeGrafter"/>
</dbReference>
<evidence type="ECO:0000259" key="10">
    <source>
        <dbReference type="PROSITE" id="PS50893"/>
    </source>
</evidence>
<keyword evidence="8" id="KW-0472">Membrane</keyword>
<dbReference type="PANTHER" id="PTHR43553:SF24">
    <property type="entry name" value="ENERGY-COUPLING FACTOR TRANSPORTER ATP-BINDING PROTEIN ECFA1"/>
    <property type="match status" value="1"/>
</dbReference>
<dbReference type="SUPFAM" id="SSF52540">
    <property type="entry name" value="P-loop containing nucleoside triphosphate hydrolases"/>
    <property type="match status" value="1"/>
</dbReference>
<evidence type="ECO:0000256" key="4">
    <source>
        <dbReference type="ARBA" id="ARBA00022475"/>
    </source>
</evidence>
<dbReference type="PROSITE" id="PS00211">
    <property type="entry name" value="ABC_TRANSPORTER_1"/>
    <property type="match status" value="1"/>
</dbReference>
<keyword evidence="4" id="KW-1003">Cell membrane</keyword>